<dbReference type="Proteomes" id="UP000295433">
    <property type="component" value="Unassembled WGS sequence"/>
</dbReference>
<reference evidence="2 3" key="1">
    <citation type="submission" date="2019-03" db="EMBL/GenBank/DDBJ databases">
        <title>Genomic Encyclopedia of Type Strains, Phase IV (KMG-IV): sequencing the most valuable type-strain genomes for metagenomic binning, comparative biology and taxonomic classification.</title>
        <authorList>
            <person name="Goeker M."/>
        </authorList>
    </citation>
    <scope>NUCLEOTIDE SEQUENCE [LARGE SCALE GENOMIC DNA]</scope>
    <source>
        <strain evidence="2 3">DSM 16730</strain>
    </source>
</reference>
<dbReference type="RefSeq" id="WP_268991078.1">
    <property type="nucleotide sequence ID" value="NZ_JAWIZJ010000001.1"/>
</dbReference>
<sequence>MSEKEGTTRKIRVAEYLRMSTDHQQYSLQNQSTFNHDFAKKHEMEIIVSYADSGKSGVTIAGRQGLQQLIEDVTRHLIDVEIVLVYDVSRFGRFQDMNEPAYYEFLLKIHGVKVVYCAEPISDAYPEASMLILNTQRFGAAAFSKNLSDKVFIGQVNLVKQGYRQGGSPGYGLRRQLIDENHNPKQILILGQKKSIQTDRVILVPGPENELFTVSRIFSMFVKQAKPERVIASELNRENVSAENGTLWTRGKIHQILTNEKYIGNNVYNKTSFKLKKNFIKNEKKDWVRCNRAFKPIVDKNIFYEAQEIIRLRSERLSDEQLLNSLRNLYKKKGYLSGFVIDEEDLMPSSSIYRSRFGGLLRAYSLINYKPEHDYSYIDINRNLRCYHSDVVNSLMSEIASGSSFVEKKKGNSLLRINNEFDLSITISRCQHRSLGRRRWKVRFENTLSPDITIAVRMDDDNKNPLDYYIIPAIDNVYDELLMNDMNPWFLDLYRFDSLSPLFEMVEQVILQEAI</sequence>
<evidence type="ECO:0000313" key="2">
    <source>
        <dbReference type="EMBL" id="TCV08584.1"/>
    </source>
</evidence>
<dbReference type="SUPFAM" id="SSF53041">
    <property type="entry name" value="Resolvase-like"/>
    <property type="match status" value="1"/>
</dbReference>
<protein>
    <submittedName>
        <fullName evidence="2">DNA invertase Pin-like site-specific DNA recombinase</fullName>
    </submittedName>
</protein>
<dbReference type="SMART" id="SM00857">
    <property type="entry name" value="Resolvase"/>
    <property type="match status" value="1"/>
</dbReference>
<dbReference type="CDD" id="cd00338">
    <property type="entry name" value="Ser_Recombinase"/>
    <property type="match status" value="1"/>
</dbReference>
<dbReference type="InterPro" id="IPR011109">
    <property type="entry name" value="DNA_bind_recombinase_dom"/>
</dbReference>
<dbReference type="GO" id="GO:0000150">
    <property type="term" value="F:DNA strand exchange activity"/>
    <property type="evidence" value="ECO:0007669"/>
    <property type="project" value="InterPro"/>
</dbReference>
<dbReference type="Gene3D" id="3.90.1750.20">
    <property type="entry name" value="Putative Large Serine Recombinase, Chain B, Domain 2"/>
    <property type="match status" value="1"/>
</dbReference>
<evidence type="ECO:0000313" key="3">
    <source>
        <dbReference type="Proteomes" id="UP000295433"/>
    </source>
</evidence>
<proteinExistence type="predicted"/>
<name>A0A4R3VNJ2_9GAMM</name>
<feature type="domain" description="Resolvase/invertase-type recombinase catalytic" evidence="1">
    <location>
        <begin position="13"/>
        <end position="164"/>
    </location>
</feature>
<dbReference type="InterPro" id="IPR038109">
    <property type="entry name" value="DNA_bind_recomb_sf"/>
</dbReference>
<dbReference type="Pfam" id="PF07508">
    <property type="entry name" value="Recombinase"/>
    <property type="match status" value="1"/>
</dbReference>
<dbReference type="InterPro" id="IPR006119">
    <property type="entry name" value="Resolv_N"/>
</dbReference>
<dbReference type="PANTHER" id="PTHR30461">
    <property type="entry name" value="DNA-INVERTASE FROM LAMBDOID PROPHAGE"/>
    <property type="match status" value="1"/>
</dbReference>
<dbReference type="Gene3D" id="3.40.50.1390">
    <property type="entry name" value="Resolvase, N-terminal catalytic domain"/>
    <property type="match status" value="1"/>
</dbReference>
<gene>
    <name evidence="2" type="ORF">EDC54_10184</name>
</gene>
<accession>A0A4R3VNJ2</accession>
<organism evidence="2 3">
    <name type="scientific">Samsonia erythrinae</name>
    <dbReference type="NCBI Taxonomy" id="160434"/>
    <lineage>
        <taxon>Bacteria</taxon>
        <taxon>Pseudomonadati</taxon>
        <taxon>Pseudomonadota</taxon>
        <taxon>Gammaproteobacteria</taxon>
        <taxon>Enterobacterales</taxon>
        <taxon>Pectobacteriaceae</taxon>
        <taxon>Samsonia</taxon>
    </lineage>
</organism>
<keyword evidence="3" id="KW-1185">Reference proteome</keyword>
<dbReference type="AlphaFoldDB" id="A0A4R3VNJ2"/>
<dbReference type="InterPro" id="IPR050639">
    <property type="entry name" value="SSR_resolvase"/>
</dbReference>
<evidence type="ECO:0000259" key="1">
    <source>
        <dbReference type="SMART" id="SM00857"/>
    </source>
</evidence>
<dbReference type="PANTHER" id="PTHR30461:SF23">
    <property type="entry name" value="DNA RECOMBINASE-RELATED"/>
    <property type="match status" value="1"/>
</dbReference>
<comment type="caution">
    <text evidence="2">The sequence shown here is derived from an EMBL/GenBank/DDBJ whole genome shotgun (WGS) entry which is preliminary data.</text>
</comment>
<dbReference type="InterPro" id="IPR036162">
    <property type="entry name" value="Resolvase-like_N_sf"/>
</dbReference>
<dbReference type="Pfam" id="PF00239">
    <property type="entry name" value="Resolvase"/>
    <property type="match status" value="1"/>
</dbReference>
<dbReference type="EMBL" id="SMBY01000001">
    <property type="protein sequence ID" value="TCV08584.1"/>
    <property type="molecule type" value="Genomic_DNA"/>
</dbReference>
<dbReference type="GO" id="GO:0003677">
    <property type="term" value="F:DNA binding"/>
    <property type="evidence" value="ECO:0007669"/>
    <property type="project" value="InterPro"/>
</dbReference>